<dbReference type="FunCoup" id="A0A1W4WMJ6">
    <property type="interactions" value="486"/>
</dbReference>
<proteinExistence type="predicted"/>
<dbReference type="Pfam" id="PF07147">
    <property type="entry name" value="PDCD9"/>
    <property type="match status" value="1"/>
</dbReference>
<name>A0A1W4WMJ6_AGRPL</name>
<dbReference type="RefSeq" id="XP_018321270.1">
    <property type="nucleotide sequence ID" value="XM_018465768.2"/>
</dbReference>
<dbReference type="InterPro" id="IPR039982">
    <property type="entry name" value="Ribosomal_mL65"/>
</dbReference>
<sequence>MLARVPKEITRRLVLSVGRLSTATEVIETEYTETPQYPPILNLSPEKKLERKKDAYYEEIKKVKTVEEKQIKLNMPRYYGFKCYMLEEERIPYNNLAFTQHITRTHIIHQNNLPSYYDTINIDSSIPDIKEDIEEALILEHEGYMKSHEIKREDFTLEKGELEKIYSKNIIYQINRILLNSLNSNYPHIINSQVDIEPRIESFWYAGGMNPPNSVRKGRLGREWTKHQENDPVDRAMQYIGVPSLTVRSSFPLAPIISSSEAENPALDVPFFQYDPRTVGTHCSYRRITNIPGFWPGESHQFGTISYNLRGHLLEKQYKDPNYTREALHRQGILGSFGWLNAQANNLGFTTYNDITYPLTTQCVITNGKLWSFYVYQLNTILIHSKHVHENPKRNVCWSTDSIKLFDEVKDGKVIGFNEDVLKMLVKFYANQPVVSGNLEDFRPFLSNKEKVVADYEDPDKRKWLEKEFKFIVSNRPRHRLPYEIYHWEKIYKIDHKTRPMDKRSRPFELFQNPWKRTYDNRQPPYIPRKLRPDLPRHKGRYAKEYFP</sequence>
<dbReference type="GO" id="GO:0005762">
    <property type="term" value="C:mitochondrial large ribosomal subunit"/>
    <property type="evidence" value="ECO:0007669"/>
    <property type="project" value="TreeGrafter"/>
</dbReference>
<dbReference type="GO" id="GO:0006412">
    <property type="term" value="P:translation"/>
    <property type="evidence" value="ECO:0007669"/>
    <property type="project" value="InterPro"/>
</dbReference>
<evidence type="ECO:0000313" key="5">
    <source>
        <dbReference type="Proteomes" id="UP000192223"/>
    </source>
</evidence>
<dbReference type="AlphaFoldDB" id="A0A1W4WMJ6"/>
<keyword evidence="2 6" id="KW-0689">Ribosomal protein</keyword>
<dbReference type="GeneID" id="108734287"/>
<dbReference type="GO" id="GO:0003735">
    <property type="term" value="F:structural constituent of ribosome"/>
    <property type="evidence" value="ECO:0007669"/>
    <property type="project" value="InterPro"/>
</dbReference>
<keyword evidence="5" id="KW-1185">Reference proteome</keyword>
<evidence type="ECO:0000256" key="3">
    <source>
        <dbReference type="ARBA" id="ARBA00023128"/>
    </source>
</evidence>
<evidence type="ECO:0000313" key="6">
    <source>
        <dbReference type="RefSeq" id="XP_018321270.1"/>
    </source>
</evidence>
<dbReference type="PANTHER" id="PTHR13014:SF3">
    <property type="entry name" value="LARGE RIBOSOMAL SUBUNIT PROTEIN ML65"/>
    <property type="match status" value="1"/>
</dbReference>
<dbReference type="CTD" id="10884"/>
<protein>
    <submittedName>
        <fullName evidence="6">39S ribosomal protein S30, mitochondrial</fullName>
    </submittedName>
</protein>
<keyword evidence="4" id="KW-0687">Ribonucleoprotein</keyword>
<organism evidence="5 6">
    <name type="scientific">Agrilus planipennis</name>
    <name type="common">Emerald ash borer</name>
    <name type="synonym">Agrilus marcopoli</name>
    <dbReference type="NCBI Taxonomy" id="224129"/>
    <lineage>
        <taxon>Eukaryota</taxon>
        <taxon>Metazoa</taxon>
        <taxon>Ecdysozoa</taxon>
        <taxon>Arthropoda</taxon>
        <taxon>Hexapoda</taxon>
        <taxon>Insecta</taxon>
        <taxon>Pterygota</taxon>
        <taxon>Neoptera</taxon>
        <taxon>Endopterygota</taxon>
        <taxon>Coleoptera</taxon>
        <taxon>Polyphaga</taxon>
        <taxon>Elateriformia</taxon>
        <taxon>Buprestoidea</taxon>
        <taxon>Buprestidae</taxon>
        <taxon>Agrilinae</taxon>
        <taxon>Agrilus</taxon>
    </lineage>
</organism>
<dbReference type="STRING" id="224129.A0A1W4WMJ6"/>
<dbReference type="OrthoDB" id="6041973at2759"/>
<evidence type="ECO:0000256" key="2">
    <source>
        <dbReference type="ARBA" id="ARBA00022980"/>
    </source>
</evidence>
<dbReference type="KEGG" id="apln:108734287"/>
<dbReference type="PANTHER" id="PTHR13014">
    <property type="entry name" value="MITOCHONDRIAL 28S RIBOSOMAL PROTEIN S30/P52 PRO-APOTOTIC PROTEIN"/>
    <property type="match status" value="1"/>
</dbReference>
<evidence type="ECO:0000256" key="1">
    <source>
        <dbReference type="ARBA" id="ARBA00004173"/>
    </source>
</evidence>
<accession>A0A1W4WMJ6</accession>
<evidence type="ECO:0000256" key="4">
    <source>
        <dbReference type="ARBA" id="ARBA00023274"/>
    </source>
</evidence>
<dbReference type="InParanoid" id="A0A1W4WMJ6"/>
<dbReference type="InterPro" id="IPR010793">
    <property type="entry name" value="Ribosomal_mL37/mL65"/>
</dbReference>
<gene>
    <name evidence="6" type="primary">LOC108734287</name>
</gene>
<keyword evidence="3" id="KW-0496">Mitochondrion</keyword>
<reference evidence="6" key="1">
    <citation type="submission" date="2025-08" db="UniProtKB">
        <authorList>
            <consortium name="RefSeq"/>
        </authorList>
    </citation>
    <scope>IDENTIFICATION</scope>
    <source>
        <tissue evidence="6">Entire body</tissue>
    </source>
</reference>
<comment type="subcellular location">
    <subcellularLocation>
        <location evidence="1">Mitochondrion</location>
    </subcellularLocation>
</comment>
<dbReference type="Proteomes" id="UP000192223">
    <property type="component" value="Unplaced"/>
</dbReference>